<dbReference type="Gramene" id="ORUFI02G13580.1">
    <property type="protein sequence ID" value="ORUFI02G13580.1"/>
    <property type="gene ID" value="ORUFI02G13580"/>
</dbReference>
<evidence type="ECO:0000313" key="3">
    <source>
        <dbReference type="Proteomes" id="UP000008022"/>
    </source>
</evidence>
<accession>A0A0E0NDH9</accession>
<evidence type="ECO:0000313" key="2">
    <source>
        <dbReference type="EnsemblPlants" id="ORUFI02G13580.1"/>
    </source>
</evidence>
<name>A0A0E0NDH9_ORYRU</name>
<organism evidence="2 3">
    <name type="scientific">Oryza rufipogon</name>
    <name type="common">Brownbeard rice</name>
    <name type="synonym">Asian wild rice</name>
    <dbReference type="NCBI Taxonomy" id="4529"/>
    <lineage>
        <taxon>Eukaryota</taxon>
        <taxon>Viridiplantae</taxon>
        <taxon>Streptophyta</taxon>
        <taxon>Embryophyta</taxon>
        <taxon>Tracheophyta</taxon>
        <taxon>Spermatophyta</taxon>
        <taxon>Magnoliopsida</taxon>
        <taxon>Liliopsida</taxon>
        <taxon>Poales</taxon>
        <taxon>Poaceae</taxon>
        <taxon>BOP clade</taxon>
        <taxon>Oryzoideae</taxon>
        <taxon>Oryzeae</taxon>
        <taxon>Oryzinae</taxon>
        <taxon>Oryza</taxon>
    </lineage>
</organism>
<reference evidence="3" key="1">
    <citation type="submission" date="2013-06" db="EMBL/GenBank/DDBJ databases">
        <authorList>
            <person name="Zhao Q."/>
        </authorList>
    </citation>
    <scope>NUCLEOTIDE SEQUENCE</scope>
    <source>
        <strain evidence="3">cv. W1943</strain>
    </source>
</reference>
<reference evidence="2" key="2">
    <citation type="submission" date="2015-06" db="UniProtKB">
        <authorList>
            <consortium name="EnsemblPlants"/>
        </authorList>
    </citation>
    <scope>IDENTIFICATION</scope>
</reference>
<dbReference type="STRING" id="4529.A0A0E0NDH9"/>
<dbReference type="OMA" id="TERAEMH"/>
<sequence length="256" mass="27609">MCFSHQQQADEGVCPWEHGRRHERARAVEPLELVGVTERAEMHRSKVKLSGVLHMGFKPDKCKTALRMALARIKLLRNRKEVQVRSPVSAEKTATPPSRLPGLSRAATKSARRHSSITRFYTRTAPPSDAARTAISSPAALPATDAASRSPHVGHVGRAAPAAAERLQHLPPRGVPGPRGGKDVPRERQAEGALRRGQLLPPATPLLPLLSLAAAPRAATLRRRARHSAGRLSPSPATAAPASMPAASRRVRRRAC</sequence>
<feature type="compositionally biased region" description="Low complexity" evidence="1">
    <location>
        <begin position="231"/>
        <end position="248"/>
    </location>
</feature>
<dbReference type="Gene3D" id="1.20.1260.60">
    <property type="entry name" value="Vacuolar protein sorting-associated protein Ist1"/>
    <property type="match status" value="1"/>
</dbReference>
<feature type="region of interest" description="Disordered" evidence="1">
    <location>
        <begin position="221"/>
        <end position="256"/>
    </location>
</feature>
<protein>
    <submittedName>
        <fullName evidence="2">Uncharacterized protein</fullName>
    </submittedName>
</protein>
<feature type="region of interest" description="Disordered" evidence="1">
    <location>
        <begin position="83"/>
        <end position="134"/>
    </location>
</feature>
<keyword evidence="3" id="KW-1185">Reference proteome</keyword>
<dbReference type="Proteomes" id="UP000008022">
    <property type="component" value="Unassembled WGS sequence"/>
</dbReference>
<dbReference type="EnsemblPlants" id="ORUFI02G13580.1">
    <property type="protein sequence ID" value="ORUFI02G13580.1"/>
    <property type="gene ID" value="ORUFI02G13580"/>
</dbReference>
<feature type="compositionally biased region" description="Basic and acidic residues" evidence="1">
    <location>
        <begin position="180"/>
        <end position="194"/>
    </location>
</feature>
<evidence type="ECO:0000256" key="1">
    <source>
        <dbReference type="SAM" id="MobiDB-lite"/>
    </source>
</evidence>
<dbReference type="InterPro" id="IPR042277">
    <property type="entry name" value="IST1-like"/>
</dbReference>
<dbReference type="HOGENOM" id="CLU_1087342_0_0_1"/>
<dbReference type="AlphaFoldDB" id="A0A0E0NDH9"/>
<feature type="region of interest" description="Disordered" evidence="1">
    <location>
        <begin position="164"/>
        <end position="201"/>
    </location>
</feature>
<proteinExistence type="predicted"/>